<dbReference type="InterPro" id="IPR002577">
    <property type="entry name" value="HTH_HxlR"/>
</dbReference>
<comment type="caution">
    <text evidence="5">The sequence shown here is derived from an EMBL/GenBank/DDBJ whole genome shotgun (WGS) entry which is preliminary data.</text>
</comment>
<organism evidence="5 6">
    <name type="scientific">Flavobacterium jumunjinense</name>
    <dbReference type="NCBI Taxonomy" id="998845"/>
    <lineage>
        <taxon>Bacteria</taxon>
        <taxon>Pseudomonadati</taxon>
        <taxon>Bacteroidota</taxon>
        <taxon>Flavobacteriia</taxon>
        <taxon>Flavobacteriales</taxon>
        <taxon>Flavobacteriaceae</taxon>
        <taxon>Flavobacterium</taxon>
    </lineage>
</organism>
<dbReference type="RefSeq" id="WP_236456525.1">
    <property type="nucleotide sequence ID" value="NZ_CBCSGE010000011.1"/>
</dbReference>
<dbReference type="PROSITE" id="PS51118">
    <property type="entry name" value="HTH_HXLR"/>
    <property type="match status" value="1"/>
</dbReference>
<gene>
    <name evidence="5" type="ORF">ACFFVF_04780</name>
</gene>
<dbReference type="Proteomes" id="UP001589607">
    <property type="component" value="Unassembled WGS sequence"/>
</dbReference>
<dbReference type="EMBL" id="JBHMEY010000010">
    <property type="protein sequence ID" value="MFB9095819.1"/>
    <property type="molecule type" value="Genomic_DNA"/>
</dbReference>
<keyword evidence="3" id="KW-0804">Transcription</keyword>
<evidence type="ECO:0000313" key="5">
    <source>
        <dbReference type="EMBL" id="MFB9095819.1"/>
    </source>
</evidence>
<evidence type="ECO:0000256" key="3">
    <source>
        <dbReference type="ARBA" id="ARBA00023163"/>
    </source>
</evidence>
<dbReference type="Gene3D" id="1.10.10.10">
    <property type="entry name" value="Winged helix-like DNA-binding domain superfamily/Winged helix DNA-binding domain"/>
    <property type="match status" value="1"/>
</dbReference>
<keyword evidence="6" id="KW-1185">Reference proteome</keyword>
<dbReference type="PANTHER" id="PTHR33204:SF29">
    <property type="entry name" value="TRANSCRIPTIONAL REGULATOR"/>
    <property type="match status" value="1"/>
</dbReference>
<evidence type="ECO:0000313" key="6">
    <source>
        <dbReference type="Proteomes" id="UP001589607"/>
    </source>
</evidence>
<dbReference type="PANTHER" id="PTHR33204">
    <property type="entry name" value="TRANSCRIPTIONAL REGULATOR, MARR FAMILY"/>
    <property type="match status" value="1"/>
</dbReference>
<reference evidence="5 6" key="1">
    <citation type="submission" date="2024-09" db="EMBL/GenBank/DDBJ databases">
        <authorList>
            <person name="Sun Q."/>
            <person name="Mori K."/>
        </authorList>
    </citation>
    <scope>NUCLEOTIDE SEQUENCE [LARGE SCALE GENOMIC DNA]</scope>
    <source>
        <strain evidence="5 6">CECT 7955</strain>
    </source>
</reference>
<dbReference type="SUPFAM" id="SSF46785">
    <property type="entry name" value="Winged helix' DNA-binding domain"/>
    <property type="match status" value="1"/>
</dbReference>
<evidence type="ECO:0000256" key="2">
    <source>
        <dbReference type="ARBA" id="ARBA00023125"/>
    </source>
</evidence>
<name>A0ABV5GKD5_9FLAO</name>
<protein>
    <submittedName>
        <fullName evidence="5">Winged helix-turn-helix transcriptional regulator</fullName>
    </submittedName>
</protein>
<sequence>MYQRKTAIKNDCSIEKALNVVSGKWKPAILSELLKTNLRLKDIQIGLPEASKRALTQQLKEMIKDGLIEKEDFNQFPKKTEYSITSLGAQLSTVFAALSKFGDNL</sequence>
<proteinExistence type="predicted"/>
<keyword evidence="1" id="KW-0805">Transcription regulation</keyword>
<dbReference type="InterPro" id="IPR036390">
    <property type="entry name" value="WH_DNA-bd_sf"/>
</dbReference>
<evidence type="ECO:0000259" key="4">
    <source>
        <dbReference type="PROSITE" id="PS51118"/>
    </source>
</evidence>
<dbReference type="Pfam" id="PF01638">
    <property type="entry name" value="HxlR"/>
    <property type="match status" value="1"/>
</dbReference>
<evidence type="ECO:0000256" key="1">
    <source>
        <dbReference type="ARBA" id="ARBA00023015"/>
    </source>
</evidence>
<keyword evidence="2" id="KW-0238">DNA-binding</keyword>
<accession>A0ABV5GKD5</accession>
<dbReference type="InterPro" id="IPR036388">
    <property type="entry name" value="WH-like_DNA-bd_sf"/>
</dbReference>
<feature type="domain" description="HTH hxlR-type" evidence="4">
    <location>
        <begin position="12"/>
        <end position="105"/>
    </location>
</feature>